<evidence type="ECO:0000256" key="4">
    <source>
        <dbReference type="PROSITE-ProRule" id="PRU00169"/>
    </source>
</evidence>
<evidence type="ECO:0000259" key="6">
    <source>
        <dbReference type="PROSITE" id="PS50110"/>
    </source>
</evidence>
<proteinExistence type="predicted"/>
<gene>
    <name evidence="7" type="ordered locus">CKO_03684</name>
</gene>
<dbReference type="Gene3D" id="3.40.50.2300">
    <property type="match status" value="1"/>
</dbReference>
<keyword evidence="3" id="KW-0804">Transcription</keyword>
<dbReference type="InterPro" id="IPR039420">
    <property type="entry name" value="WalR-like"/>
</dbReference>
<keyword evidence="4" id="KW-0597">Phosphoprotein</keyword>
<dbReference type="Pfam" id="PF00196">
    <property type="entry name" value="GerE"/>
    <property type="match status" value="1"/>
</dbReference>
<dbReference type="PROSITE" id="PS00622">
    <property type="entry name" value="HTH_LUXR_1"/>
    <property type="match status" value="1"/>
</dbReference>
<dbReference type="Proteomes" id="UP000008148">
    <property type="component" value="Chromosome"/>
</dbReference>
<organism evidence="7 8">
    <name type="scientific">Citrobacter koseri (strain ATCC BAA-895 / CDC 4225-83 / SGSC4696)</name>
    <dbReference type="NCBI Taxonomy" id="290338"/>
    <lineage>
        <taxon>Bacteria</taxon>
        <taxon>Pseudomonadati</taxon>
        <taxon>Pseudomonadota</taxon>
        <taxon>Gammaproteobacteria</taxon>
        <taxon>Enterobacterales</taxon>
        <taxon>Enterobacteriaceae</taxon>
        <taxon>Citrobacter</taxon>
    </lineage>
</organism>
<dbReference type="KEGG" id="cko:CKO_03684"/>
<evidence type="ECO:0000256" key="2">
    <source>
        <dbReference type="ARBA" id="ARBA00023125"/>
    </source>
</evidence>
<name>A8AMP8_CITK8</name>
<dbReference type="GO" id="GO:0000160">
    <property type="term" value="P:phosphorelay signal transduction system"/>
    <property type="evidence" value="ECO:0007669"/>
    <property type="project" value="InterPro"/>
</dbReference>
<evidence type="ECO:0000259" key="5">
    <source>
        <dbReference type="PROSITE" id="PS50043"/>
    </source>
</evidence>
<evidence type="ECO:0000313" key="8">
    <source>
        <dbReference type="Proteomes" id="UP000008148"/>
    </source>
</evidence>
<keyword evidence="1" id="KW-0805">Transcription regulation</keyword>
<reference evidence="7 8" key="1">
    <citation type="submission" date="2007-08" db="EMBL/GenBank/DDBJ databases">
        <authorList>
            <consortium name="The Citrobacter koseri Genome Sequencing Project"/>
            <person name="McClelland M."/>
            <person name="Sanderson E.K."/>
            <person name="Porwollik S."/>
            <person name="Spieth J."/>
            <person name="Clifton W.S."/>
            <person name="Latreille P."/>
            <person name="Courtney L."/>
            <person name="Wang C."/>
            <person name="Pepin K."/>
            <person name="Bhonagiri V."/>
            <person name="Nash W."/>
            <person name="Johnson M."/>
            <person name="Thiruvilangam P."/>
            <person name="Wilson R."/>
        </authorList>
    </citation>
    <scope>NUCLEOTIDE SEQUENCE [LARGE SCALE GENOMIC DNA]</scope>
    <source>
        <strain evidence="8">ATCC BAA-895 / CDC 4225-83 / SGSC4696</strain>
    </source>
</reference>
<feature type="domain" description="Response regulatory" evidence="6">
    <location>
        <begin position="42"/>
        <end position="163"/>
    </location>
</feature>
<feature type="modified residue" description="4-aspartylphosphate" evidence="4">
    <location>
        <position position="96"/>
    </location>
</feature>
<protein>
    <submittedName>
        <fullName evidence="7">Uncharacterized protein</fullName>
    </submittedName>
</protein>
<dbReference type="GO" id="GO:0003677">
    <property type="term" value="F:DNA binding"/>
    <property type="evidence" value="ECO:0007669"/>
    <property type="project" value="UniProtKB-KW"/>
</dbReference>
<dbReference type="STRING" id="290338.CKO_03684"/>
<keyword evidence="8" id="KW-1185">Reference proteome</keyword>
<dbReference type="CDD" id="cd06170">
    <property type="entry name" value="LuxR_C_like"/>
    <property type="match status" value="1"/>
</dbReference>
<dbReference type="PROSITE" id="PS50043">
    <property type="entry name" value="HTH_LUXR_2"/>
    <property type="match status" value="1"/>
</dbReference>
<dbReference type="GO" id="GO:0006355">
    <property type="term" value="P:regulation of DNA-templated transcription"/>
    <property type="evidence" value="ECO:0007669"/>
    <property type="project" value="InterPro"/>
</dbReference>
<dbReference type="PANTHER" id="PTHR43214">
    <property type="entry name" value="TWO-COMPONENT RESPONSE REGULATOR"/>
    <property type="match status" value="1"/>
</dbReference>
<dbReference type="AlphaFoldDB" id="A8AMP8"/>
<dbReference type="InterPro" id="IPR000792">
    <property type="entry name" value="Tscrpt_reg_LuxR_C"/>
</dbReference>
<evidence type="ECO:0000256" key="3">
    <source>
        <dbReference type="ARBA" id="ARBA00023163"/>
    </source>
</evidence>
<accession>A8AMP8</accession>
<feature type="domain" description="HTH luxR-type" evidence="5">
    <location>
        <begin position="172"/>
        <end position="237"/>
    </location>
</feature>
<dbReference type="EMBL" id="CP000822">
    <property type="protein sequence ID" value="ABV14761.1"/>
    <property type="molecule type" value="Genomic_DNA"/>
</dbReference>
<dbReference type="PROSITE" id="PS50110">
    <property type="entry name" value="RESPONSE_REGULATORY"/>
    <property type="match status" value="1"/>
</dbReference>
<dbReference type="SMART" id="SM00421">
    <property type="entry name" value="HTH_LUXR"/>
    <property type="match status" value="1"/>
</dbReference>
<dbReference type="HOGENOM" id="CLU_105065_1_0_6"/>
<sequence>MNWAQFAAQFTHSTLIGLLYDETLSEVRKPSPTSGCGKFMLKILVIDRCHFTRTGIEAWLNHSGLFDSSFLVSGLNNLLLAKEHISQWKPHLVIADLYSFFNYSHSFKPAAPLLMACGATPLILLQSGGVQYQADSDPLYQVHAVVSKQATLHELSRNIQDVLLAQSVTDTPKTATPLLTPQEEKVLTMWMEGAGNNAIAAALGIHGKTVYTYKRNIRMKLHMDNRYSPFLSLPEQIN</sequence>
<keyword evidence="2" id="KW-0238">DNA-binding</keyword>
<dbReference type="InterPro" id="IPR001789">
    <property type="entry name" value="Sig_transdc_resp-reg_receiver"/>
</dbReference>
<dbReference type="InterPro" id="IPR016032">
    <property type="entry name" value="Sig_transdc_resp-reg_C-effctor"/>
</dbReference>
<evidence type="ECO:0000313" key="7">
    <source>
        <dbReference type="EMBL" id="ABV14761.1"/>
    </source>
</evidence>
<evidence type="ECO:0000256" key="1">
    <source>
        <dbReference type="ARBA" id="ARBA00023015"/>
    </source>
</evidence>
<dbReference type="PANTHER" id="PTHR43214:SF41">
    <property type="entry name" value="NITRATE_NITRITE RESPONSE REGULATOR PROTEIN NARP"/>
    <property type="match status" value="1"/>
</dbReference>
<dbReference type="PRINTS" id="PR00038">
    <property type="entry name" value="HTHLUXR"/>
</dbReference>
<dbReference type="SUPFAM" id="SSF46894">
    <property type="entry name" value="C-terminal effector domain of the bipartite response regulators"/>
    <property type="match status" value="1"/>
</dbReference>